<sequence length="224" mass="25336">MGGQISVPQFIAQLPKPVPPPPPPPPDPRVIREQKRVELTMARNDLTGKQQAYDVVAPDEASQRKINEANAATALYVADIQKQFNYETRLFNQNLNQAIALSNSPTYKLAQKYTKVLEQKRIEVEHDNIKNREQAFTNRRRFLDADPQSGVPGMGGFQTVDEQIMLAFWITYLLFTAILILYVIETNISTFGTPPNMRDALLTGVISYIIAIFVAHRAIRYFAT</sequence>
<proteinExistence type="predicted"/>
<reference evidence="3" key="1">
    <citation type="journal article" date="2020" name="Nature">
        <title>Giant virus diversity and host interactions through global metagenomics.</title>
        <authorList>
            <person name="Schulz F."/>
            <person name="Roux S."/>
            <person name="Paez-Espino D."/>
            <person name="Jungbluth S."/>
            <person name="Walsh D.A."/>
            <person name="Denef V.J."/>
            <person name="McMahon K.D."/>
            <person name="Konstantinidis K.T."/>
            <person name="Eloe-Fadrosh E.A."/>
            <person name="Kyrpides N.C."/>
            <person name="Woyke T."/>
        </authorList>
    </citation>
    <scope>NUCLEOTIDE SEQUENCE</scope>
    <source>
        <strain evidence="3">GVMAG-M-3300023174-57</strain>
    </source>
</reference>
<organism evidence="3">
    <name type="scientific">viral metagenome</name>
    <dbReference type="NCBI Taxonomy" id="1070528"/>
    <lineage>
        <taxon>unclassified sequences</taxon>
        <taxon>metagenomes</taxon>
        <taxon>organismal metagenomes</taxon>
    </lineage>
</organism>
<keyword evidence="2" id="KW-0472">Membrane</keyword>
<dbReference type="EMBL" id="MN739664">
    <property type="protein sequence ID" value="QHT19234.1"/>
    <property type="molecule type" value="Genomic_DNA"/>
</dbReference>
<evidence type="ECO:0000256" key="2">
    <source>
        <dbReference type="SAM" id="Phobius"/>
    </source>
</evidence>
<keyword evidence="2" id="KW-0812">Transmembrane</keyword>
<evidence type="ECO:0000313" key="3">
    <source>
        <dbReference type="EMBL" id="QHT19234.1"/>
    </source>
</evidence>
<feature type="region of interest" description="Disordered" evidence="1">
    <location>
        <begin position="1"/>
        <end position="28"/>
    </location>
</feature>
<evidence type="ECO:0000256" key="1">
    <source>
        <dbReference type="SAM" id="MobiDB-lite"/>
    </source>
</evidence>
<keyword evidence="2" id="KW-1133">Transmembrane helix</keyword>
<name>A0A6C0DRV9_9ZZZZ</name>
<protein>
    <submittedName>
        <fullName evidence="3">Uncharacterized protein</fullName>
    </submittedName>
</protein>
<accession>A0A6C0DRV9</accession>
<feature type="transmembrane region" description="Helical" evidence="2">
    <location>
        <begin position="200"/>
        <end position="219"/>
    </location>
</feature>
<feature type="compositionally biased region" description="Pro residues" evidence="1">
    <location>
        <begin position="16"/>
        <end position="28"/>
    </location>
</feature>
<feature type="transmembrane region" description="Helical" evidence="2">
    <location>
        <begin position="164"/>
        <end position="184"/>
    </location>
</feature>
<dbReference type="AlphaFoldDB" id="A0A6C0DRV9"/>